<evidence type="ECO:0000313" key="2">
    <source>
        <dbReference type="EMBL" id="MCL7024335.1"/>
    </source>
</evidence>
<reference evidence="2" key="1">
    <citation type="submission" date="2022-03" db="EMBL/GenBank/DDBJ databases">
        <title>A functionally conserved STORR gene fusion in Papaver species that diverged 16.8 million years ago.</title>
        <authorList>
            <person name="Catania T."/>
        </authorList>
    </citation>
    <scope>NUCLEOTIDE SEQUENCE</scope>
    <source>
        <strain evidence="2">S-191538</strain>
    </source>
</reference>
<evidence type="ECO:0000256" key="1">
    <source>
        <dbReference type="SAM" id="SignalP"/>
    </source>
</evidence>
<dbReference type="AlphaFoldDB" id="A0AA41UVN0"/>
<proteinExistence type="predicted"/>
<name>A0AA41UVN0_PAPNU</name>
<comment type="caution">
    <text evidence="2">The sequence shown here is derived from an EMBL/GenBank/DDBJ whole genome shotgun (WGS) entry which is preliminary data.</text>
</comment>
<evidence type="ECO:0000313" key="3">
    <source>
        <dbReference type="Proteomes" id="UP001177140"/>
    </source>
</evidence>
<protein>
    <recommendedName>
        <fullName evidence="4">Root cap</fullName>
    </recommendedName>
</protein>
<accession>A0AA41UVN0</accession>
<evidence type="ECO:0008006" key="4">
    <source>
        <dbReference type="Google" id="ProtNLM"/>
    </source>
</evidence>
<organism evidence="2 3">
    <name type="scientific">Papaver nudicaule</name>
    <name type="common">Iceland poppy</name>
    <dbReference type="NCBI Taxonomy" id="74823"/>
    <lineage>
        <taxon>Eukaryota</taxon>
        <taxon>Viridiplantae</taxon>
        <taxon>Streptophyta</taxon>
        <taxon>Embryophyta</taxon>
        <taxon>Tracheophyta</taxon>
        <taxon>Spermatophyta</taxon>
        <taxon>Magnoliopsida</taxon>
        <taxon>Ranunculales</taxon>
        <taxon>Papaveraceae</taxon>
        <taxon>Papaveroideae</taxon>
        <taxon>Papaver</taxon>
    </lineage>
</organism>
<keyword evidence="3" id="KW-1185">Reference proteome</keyword>
<dbReference type="InterPro" id="IPR009646">
    <property type="entry name" value="Root_cap"/>
</dbReference>
<feature type="chain" id="PRO_5041248524" description="Root cap" evidence="1">
    <location>
        <begin position="25"/>
        <end position="334"/>
    </location>
</feature>
<dbReference type="EMBL" id="JAJJMA010033284">
    <property type="protein sequence ID" value="MCL7024335.1"/>
    <property type="molecule type" value="Genomic_DNA"/>
</dbReference>
<gene>
    <name evidence="2" type="ORF">MKW94_011334</name>
</gene>
<dbReference type="Proteomes" id="UP001177140">
    <property type="component" value="Unassembled WGS sequence"/>
</dbReference>
<dbReference type="Pfam" id="PF06830">
    <property type="entry name" value="Root_cap"/>
    <property type="match status" value="1"/>
</dbReference>
<keyword evidence="1" id="KW-0732">Signal</keyword>
<feature type="signal peptide" evidence="1">
    <location>
        <begin position="1"/>
        <end position="24"/>
    </location>
</feature>
<sequence>MAGAMARFSACALLLSTMVLTVMAAQPFPKHPVPNKKSKCTVEKYEKCYDSEHVCPRNCPGGDCVVDCVSCKPICRKLLNLIEFLSVCQDPRFIGGDGITFYFHGKKDHDFCLVSDSNLHINARFIGRRNQNMMRDFRWVQSIGAIFDSHKLYIGALKTSTWDDSVDRLAVTVDGEPIELPLSAGAKWESNGVSITRSRNTNSITVEVEGNFKITANVVPITEEESRVHNYGITREDCFAHLELGFKFYSLSKEVNGVLGQTYGQDYTSKVNMMSAVMPVMGGTRKFLNSALFSTDCSVSRFGLGGIVPVTAGSEFAGLECGSSMEGRGIVCKK</sequence>
<dbReference type="PANTHER" id="PTHR31656">
    <property type="entry name" value="ROOT CAP DOMAIN-CONTAINING PROTEIN"/>
    <property type="match status" value="1"/>
</dbReference>